<dbReference type="CDD" id="cd03257">
    <property type="entry name" value="ABC_NikE_OppD_transporters"/>
    <property type="match status" value="2"/>
</dbReference>
<dbReference type="PANTHER" id="PTHR43776">
    <property type="entry name" value="TRANSPORT ATP-BINDING PROTEIN"/>
    <property type="match status" value="1"/>
</dbReference>
<dbReference type="InterPro" id="IPR003593">
    <property type="entry name" value="AAA+_ATPase"/>
</dbReference>
<comment type="similarity">
    <text evidence="1">Belongs to the ABC transporter superfamily.</text>
</comment>
<dbReference type="PROSITE" id="PS00211">
    <property type="entry name" value="ABC_TRANSPORTER_1"/>
    <property type="match status" value="2"/>
</dbReference>
<dbReference type="EMBL" id="VDMQ01000007">
    <property type="protein sequence ID" value="TNM54110.1"/>
    <property type="molecule type" value="Genomic_DNA"/>
</dbReference>
<protein>
    <submittedName>
        <fullName evidence="7">ABC transporter ATP-binding protein</fullName>
    </submittedName>
</protein>
<feature type="region of interest" description="Disordered" evidence="5">
    <location>
        <begin position="22"/>
        <end position="84"/>
    </location>
</feature>
<name>A0A5C4X091_9MICO</name>
<proteinExistence type="inferred from homology"/>
<evidence type="ECO:0000256" key="1">
    <source>
        <dbReference type="ARBA" id="ARBA00005417"/>
    </source>
</evidence>
<feature type="domain" description="ABC transporter" evidence="6">
    <location>
        <begin position="363"/>
        <end position="600"/>
    </location>
</feature>
<feature type="region of interest" description="Disordered" evidence="5">
    <location>
        <begin position="611"/>
        <end position="652"/>
    </location>
</feature>
<dbReference type="Pfam" id="PF00005">
    <property type="entry name" value="ABC_tran"/>
    <property type="match status" value="2"/>
</dbReference>
<keyword evidence="4 7" id="KW-0067">ATP-binding</keyword>
<dbReference type="GO" id="GO:0016887">
    <property type="term" value="F:ATP hydrolysis activity"/>
    <property type="evidence" value="ECO:0007669"/>
    <property type="project" value="InterPro"/>
</dbReference>
<evidence type="ECO:0000256" key="2">
    <source>
        <dbReference type="ARBA" id="ARBA00022448"/>
    </source>
</evidence>
<dbReference type="GO" id="GO:0015833">
    <property type="term" value="P:peptide transport"/>
    <property type="evidence" value="ECO:0007669"/>
    <property type="project" value="InterPro"/>
</dbReference>
<dbReference type="PANTHER" id="PTHR43776:SF7">
    <property type="entry name" value="D,D-DIPEPTIDE TRANSPORT ATP-BINDING PROTEIN DDPF-RELATED"/>
    <property type="match status" value="1"/>
</dbReference>
<feature type="compositionally biased region" description="Low complexity" evidence="5">
    <location>
        <begin position="616"/>
        <end position="634"/>
    </location>
</feature>
<comment type="caution">
    <text evidence="7">The sequence shown here is derived from an EMBL/GenBank/DDBJ whole genome shotgun (WGS) entry which is preliminary data.</text>
</comment>
<accession>A0A5C4X091</accession>
<keyword evidence="2" id="KW-0813">Transport</keyword>
<dbReference type="InterPro" id="IPR013563">
    <property type="entry name" value="Oligopep_ABC_C"/>
</dbReference>
<evidence type="ECO:0000313" key="8">
    <source>
        <dbReference type="Proteomes" id="UP000314223"/>
    </source>
</evidence>
<evidence type="ECO:0000259" key="6">
    <source>
        <dbReference type="PROSITE" id="PS50893"/>
    </source>
</evidence>
<dbReference type="Proteomes" id="UP000314223">
    <property type="component" value="Unassembled WGS sequence"/>
</dbReference>
<dbReference type="InterPro" id="IPR017871">
    <property type="entry name" value="ABC_transporter-like_CS"/>
</dbReference>
<dbReference type="Pfam" id="PF08352">
    <property type="entry name" value="oligo_HPY"/>
    <property type="match status" value="2"/>
</dbReference>
<feature type="compositionally biased region" description="Polar residues" evidence="5">
    <location>
        <begin position="635"/>
        <end position="652"/>
    </location>
</feature>
<evidence type="ECO:0000256" key="4">
    <source>
        <dbReference type="ARBA" id="ARBA00022840"/>
    </source>
</evidence>
<sequence length="652" mass="68041">MINTDLLAWPAAGAGTELIDEADAKTPAADAAAADTRDSSTSTATSGAAVERTATPETPTHDASTPETPAPRVQAPESSAHQGPPVLEVAGLSVTYPGAPTPAIADIDLSLAPGDTLAIVGESGSGKSTTAAALTGLLPAGTKVHAHTHSHLGEDLTSAKPRTWQRILGTGIAYVPQDAGAGLNPVRTIASALAETLTVNGYAKPQIRPRIAEVLTAVGLDPQTHGRRYPHELSGGQRQRVLIANAIAARPALIIADEPTSALDATVAKQVLDVLSGLVAGSQTALVLITHDLGVAKERAAKLLVMQAGRIVETGPTEAVLADPQHAYTQSLLVAAPHLGWGRLRPSTDAGAAETHTGAEAVLSGRAIVRNFGGDRPAVDGLDINLRAGSTVGIVGESGSGKTTSARILLGADRADSGAITLHGKPVSDYRRKDLGRRIRYVHQDSSAALDPHYTVERILTEPLRGHRIGTRADRPGRVRELLDSVALDHSLLKRTPRELSGGQRQRLAIARALAVDPEVIILDEPVSALDVGVQAQILQLLVDLQDRLGVAYLFISHDLAVIEQIADEVIVMKDGLVVESGPTARVLHESRDDYTRALIDAVPCFDDSAVRTAERATSTETTDTDLRATSTDTGDVSLTPNPTELTGASHA</sequence>
<gene>
    <name evidence="7" type="ORF">FHQ09_12645</name>
</gene>
<feature type="compositionally biased region" description="Low complexity" evidence="5">
    <location>
        <begin position="25"/>
        <end position="49"/>
    </location>
</feature>
<dbReference type="PROSITE" id="PS50893">
    <property type="entry name" value="ABC_TRANSPORTER_2"/>
    <property type="match status" value="2"/>
</dbReference>
<dbReference type="Gene3D" id="3.40.50.300">
    <property type="entry name" value="P-loop containing nucleotide triphosphate hydrolases"/>
    <property type="match status" value="2"/>
</dbReference>
<dbReference type="InterPro" id="IPR027417">
    <property type="entry name" value="P-loop_NTPase"/>
</dbReference>
<dbReference type="SUPFAM" id="SSF52540">
    <property type="entry name" value="P-loop containing nucleoside triphosphate hydrolases"/>
    <property type="match status" value="2"/>
</dbReference>
<dbReference type="InterPro" id="IPR003439">
    <property type="entry name" value="ABC_transporter-like_ATP-bd"/>
</dbReference>
<dbReference type="SMART" id="SM00382">
    <property type="entry name" value="AAA"/>
    <property type="match status" value="2"/>
</dbReference>
<dbReference type="AlphaFoldDB" id="A0A5C4X091"/>
<dbReference type="InterPro" id="IPR050319">
    <property type="entry name" value="ABC_transp_ATP-bind"/>
</dbReference>
<dbReference type="GO" id="GO:0005524">
    <property type="term" value="F:ATP binding"/>
    <property type="evidence" value="ECO:0007669"/>
    <property type="project" value="UniProtKB-KW"/>
</dbReference>
<organism evidence="7 8">
    <name type="scientific">Brevibacterium sediminis</name>
    <dbReference type="NCBI Taxonomy" id="1857024"/>
    <lineage>
        <taxon>Bacteria</taxon>
        <taxon>Bacillati</taxon>
        <taxon>Actinomycetota</taxon>
        <taxon>Actinomycetes</taxon>
        <taxon>Micrococcales</taxon>
        <taxon>Brevibacteriaceae</taxon>
        <taxon>Brevibacterium</taxon>
    </lineage>
</organism>
<dbReference type="NCBIfam" id="NF008453">
    <property type="entry name" value="PRK11308.1"/>
    <property type="match status" value="2"/>
</dbReference>
<reference evidence="7 8" key="1">
    <citation type="submission" date="2019-06" db="EMBL/GenBank/DDBJ databases">
        <authorList>
            <person name="Mardanova A.M."/>
            <person name="Pudova D.S."/>
            <person name="Shagimardanova E.I."/>
            <person name="Gogoleva N.E."/>
            <person name="Lutfullin M.T."/>
            <person name="Hadieva G.F."/>
            <person name="Sharipova M.R."/>
        </authorList>
    </citation>
    <scope>NUCLEOTIDE SEQUENCE [LARGE SCALE GENOMIC DNA]</scope>
    <source>
        <strain evidence="7 8">MG-1</strain>
    </source>
</reference>
<evidence type="ECO:0000256" key="3">
    <source>
        <dbReference type="ARBA" id="ARBA00022741"/>
    </source>
</evidence>
<feature type="compositionally biased region" description="Polar residues" evidence="5">
    <location>
        <begin position="55"/>
        <end position="67"/>
    </location>
</feature>
<evidence type="ECO:0000313" key="7">
    <source>
        <dbReference type="EMBL" id="TNM54110.1"/>
    </source>
</evidence>
<dbReference type="GO" id="GO:0055085">
    <property type="term" value="P:transmembrane transport"/>
    <property type="evidence" value="ECO:0007669"/>
    <property type="project" value="UniProtKB-ARBA"/>
</dbReference>
<dbReference type="RefSeq" id="WP_139469100.1">
    <property type="nucleotide sequence ID" value="NZ_VDMQ01000007.1"/>
</dbReference>
<evidence type="ECO:0000256" key="5">
    <source>
        <dbReference type="SAM" id="MobiDB-lite"/>
    </source>
</evidence>
<feature type="domain" description="ABC transporter" evidence="6">
    <location>
        <begin position="87"/>
        <end position="333"/>
    </location>
</feature>
<keyword evidence="3" id="KW-0547">Nucleotide-binding</keyword>